<dbReference type="GO" id="GO:0009307">
    <property type="term" value="P:DNA restriction-modification system"/>
    <property type="evidence" value="ECO:0007669"/>
    <property type="project" value="UniProtKB-KW"/>
</dbReference>
<dbReference type="PANTHER" id="PTHR30408:SF12">
    <property type="entry name" value="TYPE I RESTRICTION ENZYME MJAVIII SPECIFICITY SUBUNIT"/>
    <property type="match status" value="1"/>
</dbReference>
<organism evidence="6 7">
    <name type="scientific">Oceanirhabdus seepicola</name>
    <dbReference type="NCBI Taxonomy" id="2828781"/>
    <lineage>
        <taxon>Bacteria</taxon>
        <taxon>Bacillati</taxon>
        <taxon>Bacillota</taxon>
        <taxon>Clostridia</taxon>
        <taxon>Eubacteriales</taxon>
        <taxon>Clostridiaceae</taxon>
        <taxon>Oceanirhabdus</taxon>
    </lineage>
</organism>
<dbReference type="Gene3D" id="3.90.220.20">
    <property type="entry name" value="DNA methylase specificity domains"/>
    <property type="match status" value="2"/>
</dbReference>
<dbReference type="EMBL" id="JAGSOJ010000003">
    <property type="protein sequence ID" value="MCM1991302.1"/>
    <property type="molecule type" value="Genomic_DNA"/>
</dbReference>
<name>A0A9J6P575_9CLOT</name>
<evidence type="ECO:0000313" key="6">
    <source>
        <dbReference type="EMBL" id="MCM1991302.1"/>
    </source>
</evidence>
<evidence type="ECO:0000256" key="1">
    <source>
        <dbReference type="ARBA" id="ARBA00010923"/>
    </source>
</evidence>
<dbReference type="SUPFAM" id="SSF116734">
    <property type="entry name" value="DNA methylase specificity domain"/>
    <property type="match status" value="2"/>
</dbReference>
<evidence type="ECO:0000256" key="4">
    <source>
        <dbReference type="SAM" id="Coils"/>
    </source>
</evidence>
<keyword evidence="6" id="KW-0540">Nuclease</keyword>
<reference evidence="6" key="1">
    <citation type="journal article" date="2021" name="mSystems">
        <title>Bacteria and Archaea Synergistically Convert Glycine Betaine to Biogenic Methane in the Formosa Cold Seep of the South China Sea.</title>
        <authorList>
            <person name="Li L."/>
            <person name="Zhang W."/>
            <person name="Zhang S."/>
            <person name="Song L."/>
            <person name="Sun Q."/>
            <person name="Zhang H."/>
            <person name="Xiang H."/>
            <person name="Dong X."/>
        </authorList>
    </citation>
    <scope>NUCLEOTIDE SEQUENCE</scope>
    <source>
        <strain evidence="6">ZWT</strain>
    </source>
</reference>
<evidence type="ECO:0000256" key="3">
    <source>
        <dbReference type="ARBA" id="ARBA00023125"/>
    </source>
</evidence>
<feature type="domain" description="Type I restriction modification DNA specificity" evidence="5">
    <location>
        <begin position="2"/>
        <end position="169"/>
    </location>
</feature>
<dbReference type="AlphaFoldDB" id="A0A9J6P575"/>
<dbReference type="InterPro" id="IPR000055">
    <property type="entry name" value="Restrct_endonuc_typeI_TRD"/>
</dbReference>
<keyword evidence="4" id="KW-0175">Coiled coil</keyword>
<evidence type="ECO:0000256" key="2">
    <source>
        <dbReference type="ARBA" id="ARBA00022747"/>
    </source>
</evidence>
<keyword evidence="3" id="KW-0238">DNA-binding</keyword>
<feature type="domain" description="Type I restriction modification DNA specificity" evidence="5">
    <location>
        <begin position="191"/>
        <end position="365"/>
    </location>
</feature>
<protein>
    <submittedName>
        <fullName evidence="6">Restriction endonuclease subunit S</fullName>
    </submittedName>
</protein>
<sequence>MKTVNITKVCDIEIGKTPARKENSYWGKGAKWISISDMKTKYINNTKEEITNKAIQESKIKLVPQNTVIMSFKLSVGKVAITGENMYTNEAIAAFHIKSPEELSFEYLYYALQTLRLNENTDRAVMGLTLNKKKLAQLMIPLPPLQTQKKIVEVLKKAQELIDLRKKQIELFDELIQSVFYDMFGDPVTNPKGWEVKSLKDFVKIDTNMISEFSDYLDYPHIGISNIEKNTGKLINYKTIKEDNVISGKYYFGPEHIIYSKIRPNLNKVALPNFKGLCSADSYPLLVNKSKANRFYVVQILRSEYFLNEILKHSNRTNIPKVNKSQLMTFECILPPVELQNQFSQKVQKIEAQKELMQQSLTEMENNFNSLMQKAFKGELFN</sequence>
<dbReference type="RefSeq" id="WP_250860409.1">
    <property type="nucleotide sequence ID" value="NZ_JAGSOJ010000003.1"/>
</dbReference>
<accession>A0A9J6P575</accession>
<comment type="similarity">
    <text evidence="1">Belongs to the type-I restriction system S methylase family.</text>
</comment>
<dbReference type="InterPro" id="IPR044946">
    <property type="entry name" value="Restrct_endonuc_typeI_TRD_sf"/>
</dbReference>
<proteinExistence type="inferred from homology"/>
<dbReference type="GO" id="GO:0003677">
    <property type="term" value="F:DNA binding"/>
    <property type="evidence" value="ECO:0007669"/>
    <property type="project" value="UniProtKB-KW"/>
</dbReference>
<keyword evidence="6" id="KW-0255">Endonuclease</keyword>
<comment type="caution">
    <text evidence="6">The sequence shown here is derived from an EMBL/GenBank/DDBJ whole genome shotgun (WGS) entry which is preliminary data.</text>
</comment>
<dbReference type="Proteomes" id="UP001056429">
    <property type="component" value="Unassembled WGS sequence"/>
</dbReference>
<feature type="coiled-coil region" evidence="4">
    <location>
        <begin position="347"/>
        <end position="374"/>
    </location>
</feature>
<reference evidence="6" key="2">
    <citation type="submission" date="2021-04" db="EMBL/GenBank/DDBJ databases">
        <authorList>
            <person name="Dong X."/>
        </authorList>
    </citation>
    <scope>NUCLEOTIDE SEQUENCE</scope>
    <source>
        <strain evidence="6">ZWT</strain>
    </source>
</reference>
<evidence type="ECO:0000313" key="7">
    <source>
        <dbReference type="Proteomes" id="UP001056429"/>
    </source>
</evidence>
<keyword evidence="7" id="KW-1185">Reference proteome</keyword>
<dbReference type="CDD" id="cd17244">
    <property type="entry name" value="RMtype1_S_Apa101655I-TRD2-CR2_like"/>
    <property type="match status" value="1"/>
</dbReference>
<dbReference type="InterPro" id="IPR052021">
    <property type="entry name" value="Type-I_RS_S_subunit"/>
</dbReference>
<dbReference type="Pfam" id="PF01420">
    <property type="entry name" value="Methylase_S"/>
    <property type="match status" value="2"/>
</dbReference>
<keyword evidence="2" id="KW-0680">Restriction system</keyword>
<gene>
    <name evidence="6" type="ORF">KDK92_16330</name>
</gene>
<dbReference type="GO" id="GO:0004519">
    <property type="term" value="F:endonuclease activity"/>
    <property type="evidence" value="ECO:0007669"/>
    <property type="project" value="UniProtKB-KW"/>
</dbReference>
<dbReference type="PANTHER" id="PTHR30408">
    <property type="entry name" value="TYPE-1 RESTRICTION ENZYME ECOKI SPECIFICITY PROTEIN"/>
    <property type="match status" value="1"/>
</dbReference>
<keyword evidence="6" id="KW-0378">Hydrolase</keyword>
<evidence type="ECO:0000259" key="5">
    <source>
        <dbReference type="Pfam" id="PF01420"/>
    </source>
</evidence>